<organism evidence="1">
    <name type="scientific">marine sediment metagenome</name>
    <dbReference type="NCBI Taxonomy" id="412755"/>
    <lineage>
        <taxon>unclassified sequences</taxon>
        <taxon>metagenomes</taxon>
        <taxon>ecological metagenomes</taxon>
    </lineage>
</organism>
<dbReference type="AlphaFoldDB" id="X1D8L3"/>
<protein>
    <recommendedName>
        <fullName evidence="2">Alcohol dehydrogenase-like C-terminal domain-containing protein</fullName>
    </recommendedName>
</protein>
<gene>
    <name evidence="1" type="ORF">S01H4_38152</name>
</gene>
<reference evidence="1" key="1">
    <citation type="journal article" date="2014" name="Front. Microbiol.">
        <title>High frequency of phylogenetically diverse reductive dehalogenase-homologous genes in deep subseafloor sedimentary metagenomes.</title>
        <authorList>
            <person name="Kawai M."/>
            <person name="Futagami T."/>
            <person name="Toyoda A."/>
            <person name="Takaki Y."/>
            <person name="Nishi S."/>
            <person name="Hori S."/>
            <person name="Arai W."/>
            <person name="Tsubouchi T."/>
            <person name="Morono Y."/>
            <person name="Uchiyama I."/>
            <person name="Ito T."/>
            <person name="Fujiyama A."/>
            <person name="Inagaki F."/>
            <person name="Takami H."/>
        </authorList>
    </citation>
    <scope>NUCLEOTIDE SEQUENCE</scope>
    <source>
        <strain evidence="1">Expedition CK06-06</strain>
    </source>
</reference>
<proteinExistence type="predicted"/>
<feature type="non-terminal residue" evidence="1">
    <location>
        <position position="1"/>
    </location>
</feature>
<sequence length="54" mass="6486">DDYNKAIELVDAKKITLEPLMTMHFPFEDYNKAYKFIDDKKDKVMKVFIDVNQK</sequence>
<accession>X1D8L3</accession>
<dbReference type="Gene3D" id="3.90.180.10">
    <property type="entry name" value="Medium-chain alcohol dehydrogenases, catalytic domain"/>
    <property type="match status" value="1"/>
</dbReference>
<dbReference type="EMBL" id="BART01020550">
    <property type="protein sequence ID" value="GAH04635.1"/>
    <property type="molecule type" value="Genomic_DNA"/>
</dbReference>
<evidence type="ECO:0008006" key="2">
    <source>
        <dbReference type="Google" id="ProtNLM"/>
    </source>
</evidence>
<name>X1D8L3_9ZZZZ</name>
<comment type="caution">
    <text evidence="1">The sequence shown here is derived from an EMBL/GenBank/DDBJ whole genome shotgun (WGS) entry which is preliminary data.</text>
</comment>
<evidence type="ECO:0000313" key="1">
    <source>
        <dbReference type="EMBL" id="GAH04635.1"/>
    </source>
</evidence>